<evidence type="ECO:0008006" key="2">
    <source>
        <dbReference type="Google" id="ProtNLM"/>
    </source>
</evidence>
<name>X0X250_9ZZZZ</name>
<feature type="non-terminal residue" evidence="1">
    <location>
        <position position="1"/>
    </location>
</feature>
<accession>X0X250</accession>
<proteinExistence type="predicted"/>
<reference evidence="1" key="1">
    <citation type="journal article" date="2014" name="Front. Microbiol.">
        <title>High frequency of phylogenetically diverse reductive dehalogenase-homologous genes in deep subseafloor sedimentary metagenomes.</title>
        <authorList>
            <person name="Kawai M."/>
            <person name="Futagami T."/>
            <person name="Toyoda A."/>
            <person name="Takaki Y."/>
            <person name="Nishi S."/>
            <person name="Hori S."/>
            <person name="Arai W."/>
            <person name="Tsubouchi T."/>
            <person name="Morono Y."/>
            <person name="Uchiyama I."/>
            <person name="Ito T."/>
            <person name="Fujiyama A."/>
            <person name="Inagaki F."/>
            <person name="Takami H."/>
        </authorList>
    </citation>
    <scope>NUCLEOTIDE SEQUENCE</scope>
    <source>
        <strain evidence="1">Expedition CK06-06</strain>
    </source>
</reference>
<evidence type="ECO:0000313" key="1">
    <source>
        <dbReference type="EMBL" id="GAG19061.1"/>
    </source>
</evidence>
<dbReference type="EMBL" id="BARS01031519">
    <property type="protein sequence ID" value="GAG19061.1"/>
    <property type="molecule type" value="Genomic_DNA"/>
</dbReference>
<sequence length="110" mass="13220">EKLKENAEFLPGMIPVFLKIRHPDDFVDLIKRWSPDLMQVDCEGCEALLFQVPDEIFSLIPEYLLETHSFELYRIMKRKCRANKYTIIEDRPTPKPWRRVLYAISPQYIY</sequence>
<gene>
    <name evidence="1" type="ORF">S01H1_49042</name>
</gene>
<comment type="caution">
    <text evidence="1">The sequence shown here is derived from an EMBL/GenBank/DDBJ whole genome shotgun (WGS) entry which is preliminary data.</text>
</comment>
<protein>
    <recommendedName>
        <fullName evidence="2">Methyltransferase FkbM domain-containing protein</fullName>
    </recommendedName>
</protein>
<dbReference type="AlphaFoldDB" id="X0X250"/>
<organism evidence="1">
    <name type="scientific">marine sediment metagenome</name>
    <dbReference type="NCBI Taxonomy" id="412755"/>
    <lineage>
        <taxon>unclassified sequences</taxon>
        <taxon>metagenomes</taxon>
        <taxon>ecological metagenomes</taxon>
    </lineage>
</organism>